<dbReference type="EMBL" id="VDEP01000270">
    <property type="protein sequence ID" value="KAA1117055.1"/>
    <property type="molecule type" value="Genomic_DNA"/>
</dbReference>
<comment type="caution">
    <text evidence="1">The sequence shown here is derived from an EMBL/GenBank/DDBJ whole genome shotgun (WGS) entry which is preliminary data.</text>
</comment>
<proteinExistence type="predicted"/>
<protein>
    <submittedName>
        <fullName evidence="1">Uncharacterized protein</fullName>
    </submittedName>
</protein>
<dbReference type="AlphaFoldDB" id="A0A5B0QVV7"/>
<name>A0A5B0QVV7_PUCGR</name>
<accession>A0A5B0QVV7</accession>
<sequence>MGKPPVIVATKPRADSSHRDMRLEAVRMGARGCPHRLLINRHSLFPSNVNRNTNAIGLGVT</sequence>
<reference evidence="1 2" key="1">
    <citation type="submission" date="2019-05" db="EMBL/GenBank/DDBJ databases">
        <title>Emergence of the Ug99 lineage of the wheat stem rust pathogen through somatic hybridization.</title>
        <authorList>
            <person name="Li F."/>
            <person name="Upadhyaya N.M."/>
            <person name="Sperschneider J."/>
            <person name="Matny O."/>
            <person name="Nguyen-Phuc H."/>
            <person name="Mago R."/>
            <person name="Raley C."/>
            <person name="Miller M.E."/>
            <person name="Silverstein K.A.T."/>
            <person name="Henningsen E."/>
            <person name="Hirsch C.D."/>
            <person name="Visser B."/>
            <person name="Pretorius Z.A."/>
            <person name="Steffenson B.J."/>
            <person name="Schwessinger B."/>
            <person name="Dodds P.N."/>
            <person name="Figueroa M."/>
        </authorList>
    </citation>
    <scope>NUCLEOTIDE SEQUENCE [LARGE SCALE GENOMIC DNA]</scope>
    <source>
        <strain evidence="1 2">Ug99</strain>
    </source>
</reference>
<organism evidence="1 2">
    <name type="scientific">Puccinia graminis f. sp. tritici</name>
    <dbReference type="NCBI Taxonomy" id="56615"/>
    <lineage>
        <taxon>Eukaryota</taxon>
        <taxon>Fungi</taxon>
        <taxon>Dikarya</taxon>
        <taxon>Basidiomycota</taxon>
        <taxon>Pucciniomycotina</taxon>
        <taxon>Pucciniomycetes</taxon>
        <taxon>Pucciniales</taxon>
        <taxon>Pucciniaceae</taxon>
        <taxon>Puccinia</taxon>
    </lineage>
</organism>
<evidence type="ECO:0000313" key="1">
    <source>
        <dbReference type="EMBL" id="KAA1117055.1"/>
    </source>
</evidence>
<evidence type="ECO:0000313" key="2">
    <source>
        <dbReference type="Proteomes" id="UP000325313"/>
    </source>
</evidence>
<dbReference type="Proteomes" id="UP000325313">
    <property type="component" value="Unassembled WGS sequence"/>
</dbReference>
<gene>
    <name evidence="1" type="ORF">PGTUg99_034854</name>
</gene>